<evidence type="ECO:0000313" key="2">
    <source>
        <dbReference type="EMBL" id="KAJ6822965.1"/>
    </source>
</evidence>
<keyword evidence="4" id="KW-1185">Reference proteome</keyword>
<protein>
    <submittedName>
        <fullName evidence="3">Uncharacterized protein</fullName>
    </submittedName>
</protein>
<sequence length="37" mass="4329">MPVTSNRSHRQHWGVTWRHNEFVRSTFSGIGLCFLAL</sequence>
<accession>A0AAX6G304</accession>
<evidence type="ECO:0000313" key="1">
    <source>
        <dbReference type="EMBL" id="KAJ6806005.1"/>
    </source>
</evidence>
<organism evidence="3 4">
    <name type="scientific">Iris pallida</name>
    <name type="common">Sweet iris</name>
    <dbReference type="NCBI Taxonomy" id="29817"/>
    <lineage>
        <taxon>Eukaryota</taxon>
        <taxon>Viridiplantae</taxon>
        <taxon>Streptophyta</taxon>
        <taxon>Embryophyta</taxon>
        <taxon>Tracheophyta</taxon>
        <taxon>Spermatophyta</taxon>
        <taxon>Magnoliopsida</taxon>
        <taxon>Liliopsida</taxon>
        <taxon>Asparagales</taxon>
        <taxon>Iridaceae</taxon>
        <taxon>Iridoideae</taxon>
        <taxon>Irideae</taxon>
        <taxon>Iris</taxon>
    </lineage>
</organism>
<name>A0AAX6G304_IRIPA</name>
<dbReference type="EMBL" id="JANAVB010023692">
    <property type="protein sequence ID" value="KAJ6823069.1"/>
    <property type="molecule type" value="Genomic_DNA"/>
</dbReference>
<evidence type="ECO:0000313" key="3">
    <source>
        <dbReference type="EMBL" id="KAJ6823069.1"/>
    </source>
</evidence>
<dbReference type="Proteomes" id="UP001140949">
    <property type="component" value="Unassembled WGS sequence"/>
</dbReference>
<dbReference type="AlphaFoldDB" id="A0AAX6G304"/>
<proteinExistence type="predicted"/>
<dbReference type="EMBL" id="JANAVB010035019">
    <property type="protein sequence ID" value="KAJ6806005.1"/>
    <property type="molecule type" value="Genomic_DNA"/>
</dbReference>
<reference evidence="3" key="1">
    <citation type="journal article" date="2023" name="GigaByte">
        <title>Genome assembly of the bearded iris, Iris pallida Lam.</title>
        <authorList>
            <person name="Bruccoleri R.E."/>
            <person name="Oakeley E.J."/>
            <person name="Faust A.M.E."/>
            <person name="Altorfer M."/>
            <person name="Dessus-Babus S."/>
            <person name="Burckhardt D."/>
            <person name="Oertli M."/>
            <person name="Naumann U."/>
            <person name="Petersen F."/>
            <person name="Wong J."/>
        </authorList>
    </citation>
    <scope>NUCLEOTIDE SEQUENCE</scope>
    <source>
        <strain evidence="3">GSM-AAB239-AS_SAM_17_03QT</strain>
    </source>
</reference>
<evidence type="ECO:0000313" key="4">
    <source>
        <dbReference type="Proteomes" id="UP001140949"/>
    </source>
</evidence>
<comment type="caution">
    <text evidence="3">The sequence shown here is derived from an EMBL/GenBank/DDBJ whole genome shotgun (WGS) entry which is preliminary data.</text>
</comment>
<reference evidence="3" key="2">
    <citation type="submission" date="2023-04" db="EMBL/GenBank/DDBJ databases">
        <authorList>
            <person name="Bruccoleri R.E."/>
            <person name="Oakeley E.J."/>
            <person name="Faust A.-M."/>
            <person name="Dessus-Babus S."/>
            <person name="Altorfer M."/>
            <person name="Burckhardt D."/>
            <person name="Oertli M."/>
            <person name="Naumann U."/>
            <person name="Petersen F."/>
            <person name="Wong J."/>
        </authorList>
    </citation>
    <scope>NUCLEOTIDE SEQUENCE</scope>
    <source>
        <strain evidence="3">GSM-AAB239-AS_SAM_17_03QT</strain>
        <tissue evidence="3">Leaf</tissue>
    </source>
</reference>
<gene>
    <name evidence="1" type="ORF">M6B38_177530</name>
    <name evidence="2" type="ORF">M6B38_385985</name>
    <name evidence="3" type="ORF">M6B38_386115</name>
</gene>
<dbReference type="EMBL" id="JANAVB010023800">
    <property type="protein sequence ID" value="KAJ6822965.1"/>
    <property type="molecule type" value="Genomic_DNA"/>
</dbReference>